<sequence length="309" mass="33622">MGRLWTVKAEKTDEREREIPRQVDSGRKDRESWPESGSGSQLLAAGLSGALRLRLIQMRSDRDWDTDWIEGMERGRQGLSEAVIGCMVLGCDSGGTGSGVLRMASVLSVLDGWLETKPSLLVYLGYMGMAGKHEDSNEGAYGWIIRQQSTEAVRGKLVKNPGQDGRDRFSGALGAYARRNDSGSGAVQADRSRPRTSENVLASSKDTAPPNYERVERPISSTRHASSSRKAIVSSVRATSSADFTENRSSRIVPNNGRSSTAQRTQLVPDPTARPSSSSSFARAGPSRTSRETTLQNFELLTIGNGKRK</sequence>
<accession>A0ABQ7E6M6</accession>
<evidence type="ECO:0000313" key="2">
    <source>
        <dbReference type="EMBL" id="KAF3591924.1"/>
    </source>
</evidence>
<evidence type="ECO:0000256" key="1">
    <source>
        <dbReference type="SAM" id="MobiDB-lite"/>
    </source>
</evidence>
<gene>
    <name evidence="2" type="ORF">DY000_02024259</name>
</gene>
<organism evidence="2 3">
    <name type="scientific">Brassica cretica</name>
    <name type="common">Mustard</name>
    <dbReference type="NCBI Taxonomy" id="69181"/>
    <lineage>
        <taxon>Eukaryota</taxon>
        <taxon>Viridiplantae</taxon>
        <taxon>Streptophyta</taxon>
        <taxon>Embryophyta</taxon>
        <taxon>Tracheophyta</taxon>
        <taxon>Spermatophyta</taxon>
        <taxon>Magnoliopsida</taxon>
        <taxon>eudicotyledons</taxon>
        <taxon>Gunneridae</taxon>
        <taxon>Pentapetalae</taxon>
        <taxon>rosids</taxon>
        <taxon>malvids</taxon>
        <taxon>Brassicales</taxon>
        <taxon>Brassicaceae</taxon>
        <taxon>Brassiceae</taxon>
        <taxon>Brassica</taxon>
    </lineage>
</organism>
<proteinExistence type="predicted"/>
<keyword evidence="3" id="KW-1185">Reference proteome</keyword>
<feature type="region of interest" description="Disordered" evidence="1">
    <location>
        <begin position="175"/>
        <end position="309"/>
    </location>
</feature>
<feature type="compositionally biased region" description="Polar residues" evidence="1">
    <location>
        <begin position="197"/>
        <end position="206"/>
    </location>
</feature>
<comment type="caution">
    <text evidence="2">The sequence shown here is derived from an EMBL/GenBank/DDBJ whole genome shotgun (WGS) entry which is preliminary data.</text>
</comment>
<feature type="compositionally biased region" description="Polar residues" evidence="1">
    <location>
        <begin position="250"/>
        <end position="266"/>
    </location>
</feature>
<name>A0ABQ7E6M6_BRACR</name>
<reference evidence="2 3" key="1">
    <citation type="journal article" date="2020" name="BMC Genomics">
        <title>Intraspecific diversification of the crop wild relative Brassica cretica Lam. using demographic model selection.</title>
        <authorList>
            <person name="Kioukis A."/>
            <person name="Michalopoulou V.A."/>
            <person name="Briers L."/>
            <person name="Pirintsos S."/>
            <person name="Studholme D.J."/>
            <person name="Pavlidis P."/>
            <person name="Sarris P.F."/>
        </authorList>
    </citation>
    <scope>NUCLEOTIDE SEQUENCE [LARGE SCALE GENOMIC DNA]</scope>
    <source>
        <strain evidence="3">cv. PFS-1207/04</strain>
    </source>
</reference>
<protein>
    <submittedName>
        <fullName evidence="2">Uncharacterized protein</fullName>
    </submittedName>
</protein>
<feature type="compositionally biased region" description="Low complexity" evidence="1">
    <location>
        <begin position="271"/>
        <end position="288"/>
    </location>
</feature>
<feature type="compositionally biased region" description="Polar residues" evidence="1">
    <location>
        <begin position="219"/>
        <end position="229"/>
    </location>
</feature>
<dbReference type="Proteomes" id="UP000266723">
    <property type="component" value="Unassembled WGS sequence"/>
</dbReference>
<dbReference type="EMBL" id="QGKV02000299">
    <property type="protein sequence ID" value="KAF3591924.1"/>
    <property type="molecule type" value="Genomic_DNA"/>
</dbReference>
<feature type="compositionally biased region" description="Basic and acidic residues" evidence="1">
    <location>
        <begin position="8"/>
        <end position="33"/>
    </location>
</feature>
<evidence type="ECO:0000313" key="3">
    <source>
        <dbReference type="Proteomes" id="UP000266723"/>
    </source>
</evidence>
<feature type="region of interest" description="Disordered" evidence="1">
    <location>
        <begin position="1"/>
        <end position="40"/>
    </location>
</feature>